<evidence type="ECO:0000313" key="4">
    <source>
        <dbReference type="Proteomes" id="UP000521872"/>
    </source>
</evidence>
<comment type="caution">
    <text evidence="3">The sequence shown here is derived from an EMBL/GenBank/DDBJ whole genome shotgun (WGS) entry which is preliminary data.</text>
</comment>
<dbReference type="EMBL" id="JAACJL010000004">
    <property type="protein sequence ID" value="KAF4621837.1"/>
    <property type="molecule type" value="Genomic_DNA"/>
</dbReference>
<dbReference type="AlphaFoldDB" id="A0A8H4VTR3"/>
<dbReference type="PANTHER" id="PTHR48081:SF3">
    <property type="entry name" value="ALPHA_BETA HYDROLASE FOLD-3 DOMAIN-CONTAINING PROTEIN"/>
    <property type="match status" value="1"/>
</dbReference>
<dbReference type="InterPro" id="IPR050300">
    <property type="entry name" value="GDXG_lipolytic_enzyme"/>
</dbReference>
<sequence>MARYTTLEYKRLGGSVPMLMDVYAPPLAASAGVVPLPIVIFFHGGALTVGNRESYLPTWLIDRVLSLGYAFISADYRLLIPTTAKEIIEDIQDAFKSVARSELPGKNYIFKLDGDRIAVSGNSAGGLCARLAAIHATPRPKALIDIYGQGGNFFTNFHLDIKPGDIQFLLQTVPHFPDADFKTMTYPFTEGLPPVSTGTDANIDPNLPIAERPVDDPRSKIYPFLFQRGRYLDYYTGLHKPSLTDTLREVLENKGEITEQDAKAIVPEEIHSWFPQLSIDSKWPPTIMIHGTVDDTVPIEESRHFFKLIKEKSKSPVKFIEVKGEFAVHGWDCFPASETQTKVEFDSIKDFIKEHLERK</sequence>
<evidence type="ECO:0000259" key="2">
    <source>
        <dbReference type="Pfam" id="PF20434"/>
    </source>
</evidence>
<dbReference type="Proteomes" id="UP000521872">
    <property type="component" value="Unassembled WGS sequence"/>
</dbReference>
<dbReference type="Pfam" id="PF20434">
    <property type="entry name" value="BD-FAE"/>
    <property type="match status" value="1"/>
</dbReference>
<dbReference type="InterPro" id="IPR049492">
    <property type="entry name" value="BD-FAE-like_dom"/>
</dbReference>
<feature type="domain" description="BD-FAE-like" evidence="2">
    <location>
        <begin position="20"/>
        <end position="136"/>
    </location>
</feature>
<evidence type="ECO:0000256" key="1">
    <source>
        <dbReference type="ARBA" id="ARBA00022801"/>
    </source>
</evidence>
<accession>A0A8H4VTR3</accession>
<dbReference type="SUPFAM" id="SSF53474">
    <property type="entry name" value="alpha/beta-Hydrolases"/>
    <property type="match status" value="1"/>
</dbReference>
<dbReference type="Gene3D" id="3.40.50.1820">
    <property type="entry name" value="alpha/beta hydrolase"/>
    <property type="match status" value="1"/>
</dbReference>
<dbReference type="PANTHER" id="PTHR48081">
    <property type="entry name" value="AB HYDROLASE SUPERFAMILY PROTEIN C4A8.06C"/>
    <property type="match status" value="1"/>
</dbReference>
<name>A0A8H4VTR3_9AGAR</name>
<proteinExistence type="predicted"/>
<keyword evidence="4" id="KW-1185">Reference proteome</keyword>
<gene>
    <name evidence="3" type="ORF">D9613_012104</name>
</gene>
<protein>
    <recommendedName>
        <fullName evidence="2">BD-FAE-like domain-containing protein</fullName>
    </recommendedName>
</protein>
<evidence type="ECO:0000313" key="3">
    <source>
        <dbReference type="EMBL" id="KAF4621837.1"/>
    </source>
</evidence>
<keyword evidence="1" id="KW-0378">Hydrolase</keyword>
<dbReference type="GO" id="GO:0016787">
    <property type="term" value="F:hydrolase activity"/>
    <property type="evidence" value="ECO:0007669"/>
    <property type="project" value="UniProtKB-KW"/>
</dbReference>
<organism evidence="3 4">
    <name type="scientific">Agrocybe pediades</name>
    <dbReference type="NCBI Taxonomy" id="84607"/>
    <lineage>
        <taxon>Eukaryota</taxon>
        <taxon>Fungi</taxon>
        <taxon>Dikarya</taxon>
        <taxon>Basidiomycota</taxon>
        <taxon>Agaricomycotina</taxon>
        <taxon>Agaricomycetes</taxon>
        <taxon>Agaricomycetidae</taxon>
        <taxon>Agaricales</taxon>
        <taxon>Agaricineae</taxon>
        <taxon>Strophariaceae</taxon>
        <taxon>Agrocybe</taxon>
    </lineage>
</organism>
<reference evidence="3 4" key="1">
    <citation type="submission" date="2019-12" db="EMBL/GenBank/DDBJ databases">
        <authorList>
            <person name="Floudas D."/>
            <person name="Bentzer J."/>
            <person name="Ahren D."/>
            <person name="Johansson T."/>
            <person name="Persson P."/>
            <person name="Tunlid A."/>
        </authorList>
    </citation>
    <scope>NUCLEOTIDE SEQUENCE [LARGE SCALE GENOMIC DNA]</scope>
    <source>
        <strain evidence="3 4">CBS 102.39</strain>
    </source>
</reference>
<dbReference type="InterPro" id="IPR029058">
    <property type="entry name" value="AB_hydrolase_fold"/>
</dbReference>